<accession>A0A9J6A790</accession>
<dbReference type="PANTHER" id="PTHR48449">
    <property type="entry name" value="DUF1985 DOMAIN-CONTAINING PROTEIN"/>
    <property type="match status" value="1"/>
</dbReference>
<reference evidence="2 3" key="1">
    <citation type="submission" date="2020-09" db="EMBL/GenBank/DDBJ databases">
        <title>De no assembly of potato wild relative species, Solanum commersonii.</title>
        <authorList>
            <person name="Cho K."/>
        </authorList>
    </citation>
    <scope>NUCLEOTIDE SEQUENCE [LARGE SCALE GENOMIC DNA]</scope>
    <source>
        <strain evidence="2">LZ3.2</strain>
        <tissue evidence="2">Leaf</tissue>
    </source>
</reference>
<dbReference type="Proteomes" id="UP000824120">
    <property type="component" value="Chromosome 2"/>
</dbReference>
<protein>
    <recommendedName>
        <fullName evidence="1">DUF1985 domain-containing protein</fullName>
    </recommendedName>
</protein>
<sequence>MAKVKVGKLKKDGPSKAQSMKYVIKQIPTHSLKFGPTYDSEFVKHSNMYLDVEALELFRNSIFGSYLNIHTCNYQGQISKCLLLIEIEQDNSNELHIQHANGNILCFTIKEFTIITRLKCTDNPDDYKYPNSTKSSLIQRYFPDLVKSNSVSKGRFVQRFLQGNWDNTQNAFQMGILYFINSFVLSQLPDASMTS</sequence>
<dbReference type="OrthoDB" id="1930729at2759"/>
<comment type="caution">
    <text evidence="2">The sequence shown here is derived from an EMBL/GenBank/DDBJ whole genome shotgun (WGS) entry which is preliminary data.</text>
</comment>
<dbReference type="InterPro" id="IPR015410">
    <property type="entry name" value="DUF1985"/>
</dbReference>
<dbReference type="EMBL" id="JACXVP010000002">
    <property type="protein sequence ID" value="KAG5619911.1"/>
    <property type="molecule type" value="Genomic_DNA"/>
</dbReference>
<name>A0A9J6A790_SOLCO</name>
<evidence type="ECO:0000259" key="1">
    <source>
        <dbReference type="Pfam" id="PF09331"/>
    </source>
</evidence>
<keyword evidence="3" id="KW-1185">Reference proteome</keyword>
<evidence type="ECO:0000313" key="3">
    <source>
        <dbReference type="Proteomes" id="UP000824120"/>
    </source>
</evidence>
<dbReference type="Pfam" id="PF09331">
    <property type="entry name" value="DUF1985"/>
    <property type="match status" value="1"/>
</dbReference>
<feature type="domain" description="DUF1985" evidence="1">
    <location>
        <begin position="84"/>
        <end position="191"/>
    </location>
</feature>
<dbReference type="AlphaFoldDB" id="A0A9J6A790"/>
<dbReference type="PANTHER" id="PTHR48449:SF1">
    <property type="entry name" value="DUF1985 DOMAIN-CONTAINING PROTEIN"/>
    <property type="match status" value="1"/>
</dbReference>
<organism evidence="2 3">
    <name type="scientific">Solanum commersonii</name>
    <name type="common">Commerson's wild potato</name>
    <name type="synonym">Commerson's nightshade</name>
    <dbReference type="NCBI Taxonomy" id="4109"/>
    <lineage>
        <taxon>Eukaryota</taxon>
        <taxon>Viridiplantae</taxon>
        <taxon>Streptophyta</taxon>
        <taxon>Embryophyta</taxon>
        <taxon>Tracheophyta</taxon>
        <taxon>Spermatophyta</taxon>
        <taxon>Magnoliopsida</taxon>
        <taxon>eudicotyledons</taxon>
        <taxon>Gunneridae</taxon>
        <taxon>Pentapetalae</taxon>
        <taxon>asterids</taxon>
        <taxon>lamiids</taxon>
        <taxon>Solanales</taxon>
        <taxon>Solanaceae</taxon>
        <taxon>Solanoideae</taxon>
        <taxon>Solaneae</taxon>
        <taxon>Solanum</taxon>
    </lineage>
</organism>
<evidence type="ECO:0000313" key="2">
    <source>
        <dbReference type="EMBL" id="KAG5619911.1"/>
    </source>
</evidence>
<gene>
    <name evidence="2" type="ORF">H5410_005129</name>
</gene>
<proteinExistence type="predicted"/>